<proteinExistence type="inferred from homology"/>
<dbReference type="SUPFAM" id="SSF51905">
    <property type="entry name" value="FAD/NAD(P)-binding domain"/>
    <property type="match status" value="1"/>
</dbReference>
<evidence type="ECO:0000259" key="7">
    <source>
        <dbReference type="PROSITE" id="PS00624"/>
    </source>
</evidence>
<evidence type="ECO:0000256" key="5">
    <source>
        <dbReference type="PIRSR" id="PIRSR000137-2"/>
    </source>
</evidence>
<dbReference type="GO" id="GO:0050660">
    <property type="term" value="F:flavin adenine dinucleotide binding"/>
    <property type="evidence" value="ECO:0007669"/>
    <property type="project" value="InterPro"/>
</dbReference>
<sequence>MGRHRKVKIFARYMSIMFETCAAMLGVVMAMTLAYAASDQDCINATAWSESVIASLPVDPAPKVDKSIISEADFIVVGGGTAGAVVASRLSEVSKWQILLLEAGPEEPRGTMVPAFGSIYKDNPNYEWAITVQDTPNEKSGDLNRAKMLGGQSVNNGMVYIRGSKADWKCWEEAGATGWTAEEALRYYKKSENNLNPDIAKDARNHGTGGLLPVQRMPYLDNTSKLIRAAFKEAGMKEVDLNGDASEGFMFAQNVMKGSKRFSTNRAYLSQQRALRSNLKVLTGATARRVVIDQRSKRATAVEFTDTDGKTHVVKAKKEVVLSAGAIFSPHLLMLSGVGPADQLKAAGIPVIVDLPGVGEKLMNHIGGMVHPTINLTKTVSLPTPASMMNDIKLFSEDSGPLSTQGPSKVRTFERSPYQPANDKRPYLQWEVTRSSNGRTIPACSGTSASASCYYNQVKMTLVLLQPHKYGSLKLNTTHPTEQPVIAQAVFTDKRDVKIHARGVKDMVERLQGSAALSDSGAAVVPPSAGSACSKEKAGSEEYYQCVLLATGGRTWSHQSGTCPIGTVLDPRLRVKGVPNLRVADAASFPCLSNGNTMAPVIMIGEKAADLVKADNGENV</sequence>
<name>A0A9C6XS61_FRAOC</name>
<dbReference type="PIRSF" id="PIRSF000137">
    <property type="entry name" value="Alcohol_oxidase"/>
    <property type="match status" value="1"/>
</dbReference>
<comment type="cofactor">
    <cofactor evidence="1 5">
        <name>FAD</name>
        <dbReference type="ChEBI" id="CHEBI:57692"/>
    </cofactor>
</comment>
<keyword evidence="8" id="KW-1185">Reference proteome</keyword>
<dbReference type="Proteomes" id="UP000504606">
    <property type="component" value="Unplaced"/>
</dbReference>
<dbReference type="PANTHER" id="PTHR11552:SF147">
    <property type="entry name" value="CHOLINE DEHYDROGENASE, MITOCHONDRIAL"/>
    <property type="match status" value="1"/>
</dbReference>
<dbReference type="Pfam" id="PF05199">
    <property type="entry name" value="GMC_oxred_C"/>
    <property type="match status" value="1"/>
</dbReference>
<evidence type="ECO:0000313" key="9">
    <source>
        <dbReference type="RefSeq" id="XP_052129179.1"/>
    </source>
</evidence>
<dbReference type="PROSITE" id="PS00624">
    <property type="entry name" value="GMC_OXRED_2"/>
    <property type="match status" value="1"/>
</dbReference>
<dbReference type="SUPFAM" id="SSF54373">
    <property type="entry name" value="FAD-linked reductases, C-terminal domain"/>
    <property type="match status" value="1"/>
</dbReference>
<evidence type="ECO:0000256" key="1">
    <source>
        <dbReference type="ARBA" id="ARBA00001974"/>
    </source>
</evidence>
<dbReference type="Gene3D" id="3.50.50.60">
    <property type="entry name" value="FAD/NAD(P)-binding domain"/>
    <property type="match status" value="1"/>
</dbReference>
<evidence type="ECO:0000256" key="4">
    <source>
        <dbReference type="ARBA" id="ARBA00022827"/>
    </source>
</evidence>
<dbReference type="Gene3D" id="3.30.560.10">
    <property type="entry name" value="Glucose Oxidase, domain 3"/>
    <property type="match status" value="1"/>
</dbReference>
<feature type="region of interest" description="Disordered" evidence="6">
    <location>
        <begin position="399"/>
        <end position="422"/>
    </location>
</feature>
<dbReference type="OrthoDB" id="269227at2759"/>
<dbReference type="PANTHER" id="PTHR11552">
    <property type="entry name" value="GLUCOSE-METHANOL-CHOLINE GMC OXIDOREDUCTASE"/>
    <property type="match status" value="1"/>
</dbReference>
<reference evidence="9" key="1">
    <citation type="submission" date="2025-08" db="UniProtKB">
        <authorList>
            <consortium name="RefSeq"/>
        </authorList>
    </citation>
    <scope>IDENTIFICATION</scope>
    <source>
        <tissue evidence="9">Whole organism</tissue>
    </source>
</reference>
<dbReference type="InterPro" id="IPR036188">
    <property type="entry name" value="FAD/NAD-bd_sf"/>
</dbReference>
<feature type="binding site" evidence="5">
    <location>
        <begin position="156"/>
        <end position="159"/>
    </location>
    <ligand>
        <name>FAD</name>
        <dbReference type="ChEBI" id="CHEBI:57692"/>
    </ligand>
</feature>
<protein>
    <submittedName>
        <fullName evidence="9">Glucose dehydrogenase [FAD, quinone]-like isoform X2</fullName>
    </submittedName>
</protein>
<evidence type="ECO:0000256" key="3">
    <source>
        <dbReference type="ARBA" id="ARBA00022630"/>
    </source>
</evidence>
<dbReference type="InterPro" id="IPR012132">
    <property type="entry name" value="GMC_OxRdtase"/>
</dbReference>
<dbReference type="RefSeq" id="XP_052129179.1">
    <property type="nucleotide sequence ID" value="XM_052273219.1"/>
</dbReference>
<evidence type="ECO:0000256" key="2">
    <source>
        <dbReference type="ARBA" id="ARBA00010790"/>
    </source>
</evidence>
<dbReference type="GeneID" id="113214756"/>
<keyword evidence="4 5" id="KW-0274">FAD</keyword>
<dbReference type="InterPro" id="IPR007867">
    <property type="entry name" value="GMC_OxRtase_C"/>
</dbReference>
<dbReference type="AlphaFoldDB" id="A0A9C6XS61"/>
<comment type="similarity">
    <text evidence="2">Belongs to the GMC oxidoreductase family.</text>
</comment>
<dbReference type="GO" id="GO:0016614">
    <property type="term" value="F:oxidoreductase activity, acting on CH-OH group of donors"/>
    <property type="evidence" value="ECO:0007669"/>
    <property type="project" value="InterPro"/>
</dbReference>
<dbReference type="InterPro" id="IPR000172">
    <property type="entry name" value="GMC_OxRdtase_N"/>
</dbReference>
<keyword evidence="3" id="KW-0285">Flavoprotein</keyword>
<dbReference type="Pfam" id="PF00732">
    <property type="entry name" value="GMC_oxred_N"/>
    <property type="match status" value="1"/>
</dbReference>
<evidence type="ECO:0000256" key="6">
    <source>
        <dbReference type="SAM" id="MobiDB-lite"/>
    </source>
</evidence>
<feature type="domain" description="Glucose-methanol-choline oxidoreductase N-terminal" evidence="7">
    <location>
        <begin position="325"/>
        <end position="339"/>
    </location>
</feature>
<accession>A0A9C6XS61</accession>
<evidence type="ECO:0000313" key="8">
    <source>
        <dbReference type="Proteomes" id="UP000504606"/>
    </source>
</evidence>
<organism evidence="8 9">
    <name type="scientific">Frankliniella occidentalis</name>
    <name type="common">Western flower thrips</name>
    <name type="synonym">Euthrips occidentalis</name>
    <dbReference type="NCBI Taxonomy" id="133901"/>
    <lineage>
        <taxon>Eukaryota</taxon>
        <taxon>Metazoa</taxon>
        <taxon>Ecdysozoa</taxon>
        <taxon>Arthropoda</taxon>
        <taxon>Hexapoda</taxon>
        <taxon>Insecta</taxon>
        <taxon>Pterygota</taxon>
        <taxon>Neoptera</taxon>
        <taxon>Paraneoptera</taxon>
        <taxon>Thysanoptera</taxon>
        <taxon>Terebrantia</taxon>
        <taxon>Thripoidea</taxon>
        <taxon>Thripidae</taxon>
        <taxon>Frankliniella</taxon>
    </lineage>
</organism>
<gene>
    <name evidence="9" type="primary">LOC113214756</name>
</gene>